<keyword evidence="5" id="KW-0963">Cytoplasm</keyword>
<comment type="function">
    <text evidence="9">Catalyzes the decomposition of L-selenocysteine to L-alanine and elemental selenium.</text>
</comment>
<dbReference type="PANTHER" id="PTHR11601">
    <property type="entry name" value="CYSTEINE DESULFURYLASE FAMILY MEMBER"/>
    <property type="match status" value="1"/>
</dbReference>
<accession>A0ABQ8TFR9</accession>
<evidence type="ECO:0000256" key="2">
    <source>
        <dbReference type="ARBA" id="ARBA00004514"/>
    </source>
</evidence>
<evidence type="ECO:0000256" key="5">
    <source>
        <dbReference type="ARBA" id="ARBA00022490"/>
    </source>
</evidence>
<evidence type="ECO:0000256" key="11">
    <source>
        <dbReference type="ARBA" id="ARBA00040554"/>
    </source>
</evidence>
<dbReference type="Pfam" id="PF00266">
    <property type="entry name" value="Aminotran_5"/>
    <property type="match status" value="1"/>
</dbReference>
<dbReference type="Gene3D" id="1.10.260.50">
    <property type="match status" value="1"/>
</dbReference>
<dbReference type="PANTHER" id="PTHR11601:SF62">
    <property type="entry name" value="SELENOCYSTEINE LYASE"/>
    <property type="match status" value="1"/>
</dbReference>
<evidence type="ECO:0000256" key="3">
    <source>
        <dbReference type="ARBA" id="ARBA00009236"/>
    </source>
</evidence>
<reference evidence="13 14" key="1">
    <citation type="journal article" date="2022" name="Allergy">
        <title>Genome assembly and annotation of Periplaneta americana reveal a comprehensive cockroach allergen profile.</title>
        <authorList>
            <person name="Wang L."/>
            <person name="Xiong Q."/>
            <person name="Saelim N."/>
            <person name="Wang L."/>
            <person name="Nong W."/>
            <person name="Wan A.T."/>
            <person name="Shi M."/>
            <person name="Liu X."/>
            <person name="Cao Q."/>
            <person name="Hui J.H.L."/>
            <person name="Sookrung N."/>
            <person name="Leung T.F."/>
            <person name="Tungtrongchitr A."/>
            <person name="Tsui S.K.W."/>
        </authorList>
    </citation>
    <scope>NUCLEOTIDE SEQUENCE [LARGE SCALE GENOMIC DNA]</scope>
    <source>
        <strain evidence="13">PWHHKU_190912</strain>
    </source>
</reference>
<feature type="domain" description="Aminotransferase class V" evidence="12">
    <location>
        <begin position="15"/>
        <end position="367"/>
    </location>
</feature>
<evidence type="ECO:0000256" key="9">
    <source>
        <dbReference type="ARBA" id="ARBA00037407"/>
    </source>
</evidence>
<dbReference type="SUPFAM" id="SSF53383">
    <property type="entry name" value="PLP-dependent transferases"/>
    <property type="match status" value="1"/>
</dbReference>
<dbReference type="EC" id="4.4.1.16" evidence="10"/>
<dbReference type="InterPro" id="IPR000192">
    <property type="entry name" value="Aminotrans_V_dom"/>
</dbReference>
<dbReference type="InterPro" id="IPR015421">
    <property type="entry name" value="PyrdxlP-dep_Trfase_major"/>
</dbReference>
<dbReference type="Proteomes" id="UP001148838">
    <property type="component" value="Unassembled WGS sequence"/>
</dbReference>
<dbReference type="PIRSF" id="PIRSF005572">
    <property type="entry name" value="NifS"/>
    <property type="match status" value="1"/>
</dbReference>
<comment type="cofactor">
    <cofactor evidence="1">
        <name>pyridoxal 5'-phosphate</name>
        <dbReference type="ChEBI" id="CHEBI:597326"/>
    </cofactor>
</comment>
<evidence type="ECO:0000313" key="13">
    <source>
        <dbReference type="EMBL" id="KAJ4445419.1"/>
    </source>
</evidence>
<keyword evidence="8" id="KW-0456">Lyase</keyword>
<evidence type="ECO:0000256" key="1">
    <source>
        <dbReference type="ARBA" id="ARBA00001933"/>
    </source>
</evidence>
<keyword evidence="6" id="KW-0808">Transferase</keyword>
<gene>
    <name evidence="13" type="ORF">ANN_07224</name>
</gene>
<comment type="similarity">
    <text evidence="3">Belongs to the class-V pyridoxal-phosphate-dependent aminotransferase family.</text>
</comment>
<evidence type="ECO:0000256" key="10">
    <source>
        <dbReference type="ARBA" id="ARBA00039054"/>
    </source>
</evidence>
<proteinExistence type="inferred from homology"/>
<comment type="subunit">
    <text evidence="4">Homodimer.</text>
</comment>
<evidence type="ECO:0000256" key="7">
    <source>
        <dbReference type="ARBA" id="ARBA00022898"/>
    </source>
</evidence>
<dbReference type="Gene3D" id="3.40.640.10">
    <property type="entry name" value="Type I PLP-dependent aspartate aminotransferase-like (Major domain)"/>
    <property type="match status" value="1"/>
</dbReference>
<evidence type="ECO:0000256" key="4">
    <source>
        <dbReference type="ARBA" id="ARBA00011738"/>
    </source>
</evidence>
<evidence type="ECO:0000256" key="8">
    <source>
        <dbReference type="ARBA" id="ARBA00023239"/>
    </source>
</evidence>
<dbReference type="InterPro" id="IPR015424">
    <property type="entry name" value="PyrdxlP-dep_Trfase"/>
</dbReference>
<keyword evidence="7" id="KW-0663">Pyridoxal phosphate</keyword>
<evidence type="ECO:0000313" key="14">
    <source>
        <dbReference type="Proteomes" id="UP001148838"/>
    </source>
</evidence>
<name>A0ABQ8TFR9_PERAM</name>
<comment type="caution">
    <text evidence="13">The sequence shown here is derived from an EMBL/GenBank/DDBJ whole genome shotgun (WGS) entry which is preliminary data.</text>
</comment>
<organism evidence="13 14">
    <name type="scientific">Periplaneta americana</name>
    <name type="common">American cockroach</name>
    <name type="synonym">Blatta americana</name>
    <dbReference type="NCBI Taxonomy" id="6978"/>
    <lineage>
        <taxon>Eukaryota</taxon>
        <taxon>Metazoa</taxon>
        <taxon>Ecdysozoa</taxon>
        <taxon>Arthropoda</taxon>
        <taxon>Hexapoda</taxon>
        <taxon>Insecta</taxon>
        <taxon>Pterygota</taxon>
        <taxon>Neoptera</taxon>
        <taxon>Polyneoptera</taxon>
        <taxon>Dictyoptera</taxon>
        <taxon>Blattodea</taxon>
        <taxon>Blattoidea</taxon>
        <taxon>Blattidae</taxon>
        <taxon>Blattinae</taxon>
        <taxon>Periplaneta</taxon>
    </lineage>
</organism>
<keyword evidence="14" id="KW-1185">Reference proteome</keyword>
<protein>
    <recommendedName>
        <fullName evidence="11">Selenocysteine lyase</fullName>
        <ecNumber evidence="10">4.4.1.16</ecNumber>
    </recommendedName>
</protein>
<dbReference type="InterPro" id="IPR016454">
    <property type="entry name" value="Cysteine_dSase"/>
</dbReference>
<feature type="non-terminal residue" evidence="13">
    <location>
        <position position="1"/>
    </location>
</feature>
<dbReference type="EMBL" id="JAJSOF020000011">
    <property type="protein sequence ID" value="KAJ4445419.1"/>
    <property type="molecule type" value="Genomic_DNA"/>
</dbReference>
<sequence length="432" mass="47569">LIPKYVLLIITDMEIYLDYNATTPLEPSVISKISQSMEELWGNPSSSYGFGIRAKRNIEEARKQLADMIGAVPEDIIFTSGGTEANNIVIFGILNYYDEWLKCNPESEQYGKKPHIITTNIEHPAVILPLRYLAEKKEAIELSIVPVNTTGSVDPRDILCAVRPNTSLITVMLANNETGVILPVAEISRGLEEINLKRREEKKIKILYHTDAAQAIGKISVHAPTLQVDYLTIVGHKFYGPRIGCLYARGLMHQDVPLYPVMFGGGQERGYRPGTENTPTIVGLGEAARLVCENLTTYKSHMETIRDYLEKKLKEAFGEDRVIFNCSKDVQRLPNTCNVSLVGEGLVGHVVLSKATNVYASVGAACHAQNKPSGIVVVRSKGTSLSRPRFDFRTVMGFIVGPSDLCPFSAVVIFGKVNACTHSIPPASLPPR</sequence>
<comment type="subcellular location">
    <subcellularLocation>
        <location evidence="2">Cytoplasm</location>
        <location evidence="2">Cytosol</location>
    </subcellularLocation>
</comment>
<evidence type="ECO:0000259" key="12">
    <source>
        <dbReference type="Pfam" id="PF00266"/>
    </source>
</evidence>
<evidence type="ECO:0000256" key="6">
    <source>
        <dbReference type="ARBA" id="ARBA00022679"/>
    </source>
</evidence>
<dbReference type="InterPro" id="IPR015422">
    <property type="entry name" value="PyrdxlP-dep_Trfase_small"/>
</dbReference>
<dbReference type="Gene3D" id="3.90.1150.10">
    <property type="entry name" value="Aspartate Aminotransferase, domain 1"/>
    <property type="match status" value="1"/>
</dbReference>